<keyword evidence="1" id="KW-0472">Membrane</keyword>
<dbReference type="Proteomes" id="UP000032503">
    <property type="component" value="Unassembled WGS sequence"/>
</dbReference>
<dbReference type="EMBL" id="JYFC01000006">
    <property type="protein sequence ID" value="KJC63520.1"/>
    <property type="molecule type" value="Genomic_DNA"/>
</dbReference>
<keyword evidence="1" id="KW-0812">Transmembrane</keyword>
<evidence type="ECO:0000313" key="2">
    <source>
        <dbReference type="EMBL" id="KJC63520.1"/>
    </source>
</evidence>
<proteinExistence type="predicted"/>
<feature type="transmembrane region" description="Helical" evidence="1">
    <location>
        <begin position="210"/>
        <end position="229"/>
    </location>
</feature>
<evidence type="ECO:0000256" key="1">
    <source>
        <dbReference type="SAM" id="Phobius"/>
    </source>
</evidence>
<comment type="caution">
    <text evidence="2">The sequence shown here is derived from an EMBL/GenBank/DDBJ whole genome shotgun (WGS) entry which is preliminary data.</text>
</comment>
<name>A0ABR5CD16_9MICO</name>
<gene>
    <name evidence="2" type="ORF">TZ00_13190</name>
</gene>
<feature type="transmembrane region" description="Helical" evidence="1">
    <location>
        <begin position="165"/>
        <end position="190"/>
    </location>
</feature>
<reference evidence="2 3" key="1">
    <citation type="journal article" date="2001" name="Int. J. Syst. Evol. Microbiol.">
        <title>Agreia bicolorata gen. nov., sp. nov., to accommodate actinobacteria isolated from narrow reed grass infected by the nematode Heteroanguina graminophila.</title>
        <authorList>
            <person name="Evtushenko L.I."/>
            <person name="Dorofeeva L.V."/>
            <person name="Dobrovolskaya T.G."/>
            <person name="Streshinskaya G.M."/>
            <person name="Subbotin S.A."/>
            <person name="Tiedje J.M."/>
        </authorList>
    </citation>
    <scope>NUCLEOTIDE SEQUENCE [LARGE SCALE GENOMIC DNA]</scope>
    <source>
        <strain evidence="2 3">VKM Ac-1804</strain>
    </source>
</reference>
<feature type="transmembrane region" description="Helical" evidence="1">
    <location>
        <begin position="107"/>
        <end position="129"/>
    </location>
</feature>
<keyword evidence="1" id="KW-1133">Transmembrane helix</keyword>
<evidence type="ECO:0000313" key="3">
    <source>
        <dbReference type="Proteomes" id="UP000032503"/>
    </source>
</evidence>
<dbReference type="RefSeq" id="WP_044442406.1">
    <property type="nucleotide sequence ID" value="NZ_JYFC01000006.1"/>
</dbReference>
<protein>
    <submittedName>
        <fullName evidence="2">Uncharacterized protein</fullName>
    </submittedName>
</protein>
<sequence length="240" mass="25636">MNERRSTIAHHLTTALILRWVAFYTRELPLDVAGERRDEIASDLYEQSMDVGPGAAARRLLAMSLAWRALRGIGADLAWRATRIRDLRWVQRASSGNGSRPHESATAVVLALATSLAVVGVLTAIRVLASPNARSSEELQLLLIVAPAAMLTGLALFARATTRPAALMVMAAASVPLTWAVGVSLWSVSATLGHASMYVLGLMNLSVDKIGYIAAVPGAALALLFFAMAPRARAKPRTET</sequence>
<keyword evidence="3" id="KW-1185">Reference proteome</keyword>
<accession>A0ABR5CD16</accession>
<feature type="transmembrane region" description="Helical" evidence="1">
    <location>
        <begin position="141"/>
        <end position="158"/>
    </location>
</feature>
<organism evidence="2 3">
    <name type="scientific">Agreia bicolorata</name>
    <dbReference type="NCBI Taxonomy" id="110935"/>
    <lineage>
        <taxon>Bacteria</taxon>
        <taxon>Bacillati</taxon>
        <taxon>Actinomycetota</taxon>
        <taxon>Actinomycetes</taxon>
        <taxon>Micrococcales</taxon>
        <taxon>Microbacteriaceae</taxon>
        <taxon>Agreia</taxon>
    </lineage>
</organism>